<evidence type="ECO:0000256" key="3">
    <source>
        <dbReference type="ARBA" id="ARBA00023242"/>
    </source>
</evidence>
<accession>A0A5A9PPK7</accession>
<dbReference type="Gene3D" id="2.60.40.1180">
    <property type="entry name" value="Golgi alpha-mannosidase II"/>
    <property type="match status" value="1"/>
</dbReference>
<organism evidence="6 7">
    <name type="scientific">Triplophysa tibetana</name>
    <dbReference type="NCBI Taxonomy" id="1572043"/>
    <lineage>
        <taxon>Eukaryota</taxon>
        <taxon>Metazoa</taxon>
        <taxon>Chordata</taxon>
        <taxon>Craniata</taxon>
        <taxon>Vertebrata</taxon>
        <taxon>Euteleostomi</taxon>
        <taxon>Actinopterygii</taxon>
        <taxon>Neopterygii</taxon>
        <taxon>Teleostei</taxon>
        <taxon>Ostariophysi</taxon>
        <taxon>Cypriniformes</taxon>
        <taxon>Nemacheilidae</taxon>
        <taxon>Triplophysa</taxon>
    </lineage>
</organism>
<dbReference type="PANTHER" id="PTHR16089:SF43">
    <property type="match status" value="1"/>
</dbReference>
<evidence type="ECO:0000256" key="1">
    <source>
        <dbReference type="ARBA" id="ARBA00023015"/>
    </source>
</evidence>
<dbReference type="InterPro" id="IPR000949">
    <property type="entry name" value="ELM2_dom"/>
</dbReference>
<comment type="caution">
    <text evidence="6">The sequence shown here is derived from an EMBL/GenBank/DDBJ whole genome shotgun (WGS) entry which is preliminary data.</text>
</comment>
<proteinExistence type="predicted"/>
<sequence>MTTSRIKQGVDHQQRTALEHTRLLISEERAFLHGECINLNSSDSSLAFLRLSDQIEHFITAINWGNYTVPLMLTNSSLPAQAQVRICIDITNLAVDSMVSLNKFQLGPQQAVLLSFPYAGTSPLESMTLSGILTVTNREQQRVMTQAGLNDRNWILSLRLSAAVAPCEYRVEESRMATTLPPTTLQPPSNVMSFPLVLSPPPTPLPPHSFSPPKRPGHCVPGQILSQSQMQTQIDGALQFFPLSSPSTSRFNHPIWLQLPSEDTESVDLIQSLSQDSNPSLVYSEHAEPPLKQQSQQKSTDGLLSFNPALAQHLHPQSCVQLQLGHEPLISEDHMSWSQNVPIAVYTGAPFNSVIQLGRELMETWEGIVSHYTPPPMLNPTRSGTGLFYNLLPPFAVENRALWNDERKDNVSHRSINIGLDFQAELPDLLEEIWPEEPVKEELLWKPWEELEQSDNVLQHATPNPDPPSEPHFDPKPYSKSGPVTNPAGIAPEHKDRVHAQAAVPIICSHAKSTDCAQSTYLTTSHWTSDMGLPAQPKDRWPVL</sequence>
<feature type="domain" description="ELM2" evidence="5">
    <location>
        <begin position="414"/>
        <end position="544"/>
    </location>
</feature>
<evidence type="ECO:0000313" key="7">
    <source>
        <dbReference type="Proteomes" id="UP000324632"/>
    </source>
</evidence>
<dbReference type="AlphaFoldDB" id="A0A5A9PPK7"/>
<keyword evidence="3" id="KW-0539">Nucleus</keyword>
<dbReference type="SMART" id="SM01189">
    <property type="entry name" value="ELM2"/>
    <property type="match status" value="1"/>
</dbReference>
<dbReference type="PROSITE" id="PS51156">
    <property type="entry name" value="ELM2"/>
    <property type="match status" value="1"/>
</dbReference>
<reference evidence="6 7" key="1">
    <citation type="journal article" date="2019" name="Mol. Ecol. Resour.">
        <title>Chromosome-level genome assembly of Triplophysa tibetana, a fish adapted to the harsh high-altitude environment of the Tibetan Plateau.</title>
        <authorList>
            <person name="Yang X."/>
            <person name="Liu H."/>
            <person name="Ma Z."/>
            <person name="Zou Y."/>
            <person name="Zou M."/>
            <person name="Mao Y."/>
            <person name="Li X."/>
            <person name="Wang H."/>
            <person name="Chen T."/>
            <person name="Wang W."/>
            <person name="Yang R."/>
        </authorList>
    </citation>
    <scope>NUCLEOTIDE SEQUENCE [LARGE SCALE GENOMIC DNA]</scope>
    <source>
        <strain evidence="6">TTIB1903HZAU</strain>
        <tissue evidence="6">Muscle</tissue>
    </source>
</reference>
<dbReference type="Pfam" id="PF01448">
    <property type="entry name" value="ELM2"/>
    <property type="match status" value="1"/>
</dbReference>
<feature type="region of interest" description="Disordered" evidence="4">
    <location>
        <begin position="279"/>
        <end position="300"/>
    </location>
</feature>
<feature type="region of interest" description="Disordered" evidence="4">
    <location>
        <begin position="458"/>
        <end position="491"/>
    </location>
</feature>
<dbReference type="GO" id="GO:0000118">
    <property type="term" value="C:histone deacetylase complex"/>
    <property type="evidence" value="ECO:0007669"/>
    <property type="project" value="TreeGrafter"/>
</dbReference>
<dbReference type="InterPro" id="IPR051066">
    <property type="entry name" value="Trans_reg/Corepressor"/>
</dbReference>
<dbReference type="GO" id="GO:0005667">
    <property type="term" value="C:transcription regulator complex"/>
    <property type="evidence" value="ECO:0007669"/>
    <property type="project" value="TreeGrafter"/>
</dbReference>
<dbReference type="Proteomes" id="UP000324632">
    <property type="component" value="Chromosome 3"/>
</dbReference>
<dbReference type="PANTHER" id="PTHR16089">
    <property type="entry name" value="REST COREPRESSOR COREST PROTEIN-RELATED"/>
    <property type="match status" value="1"/>
</dbReference>
<evidence type="ECO:0000256" key="2">
    <source>
        <dbReference type="ARBA" id="ARBA00023163"/>
    </source>
</evidence>
<evidence type="ECO:0000256" key="4">
    <source>
        <dbReference type="SAM" id="MobiDB-lite"/>
    </source>
</evidence>
<keyword evidence="2" id="KW-0804">Transcription</keyword>
<protein>
    <submittedName>
        <fullName evidence="6">Transcriptional-regulating factor 1</fullName>
    </submittedName>
</protein>
<name>A0A5A9PPK7_9TELE</name>
<evidence type="ECO:0000313" key="6">
    <source>
        <dbReference type="EMBL" id="KAA0723071.1"/>
    </source>
</evidence>
<keyword evidence="7" id="KW-1185">Reference proteome</keyword>
<dbReference type="EMBL" id="SOYY01000003">
    <property type="protein sequence ID" value="KAA0723071.1"/>
    <property type="molecule type" value="Genomic_DNA"/>
</dbReference>
<dbReference type="GO" id="GO:0006357">
    <property type="term" value="P:regulation of transcription by RNA polymerase II"/>
    <property type="evidence" value="ECO:0007669"/>
    <property type="project" value="TreeGrafter"/>
</dbReference>
<dbReference type="InterPro" id="IPR013780">
    <property type="entry name" value="Glyco_hydro_b"/>
</dbReference>
<dbReference type="GO" id="GO:0003714">
    <property type="term" value="F:transcription corepressor activity"/>
    <property type="evidence" value="ECO:0007669"/>
    <property type="project" value="TreeGrafter"/>
</dbReference>
<gene>
    <name evidence="6" type="ORF">E1301_Tti005189</name>
</gene>
<evidence type="ECO:0000259" key="5">
    <source>
        <dbReference type="PROSITE" id="PS51156"/>
    </source>
</evidence>
<keyword evidence="1" id="KW-0805">Transcription regulation</keyword>